<feature type="transmembrane region" description="Helical" evidence="1">
    <location>
        <begin position="12"/>
        <end position="30"/>
    </location>
</feature>
<accession>A0ABV4CHW3</accession>
<sequence>METNRRKPATAGTVVGWITLSLALCVWVLIIPLTSSALLFASEVSIEAGFAAFAAVFYGIVGALGLSAVLHSEHRSRKAAGWVYGIFLLLAAAVAISLNLRA</sequence>
<dbReference type="RefSeq" id="WP_345358271.1">
    <property type="nucleotide sequence ID" value="NZ_BAABII010000003.1"/>
</dbReference>
<organism evidence="2 3">
    <name type="scientific">Saccharopolyspora cebuensis</name>
    <dbReference type="NCBI Taxonomy" id="418759"/>
    <lineage>
        <taxon>Bacteria</taxon>
        <taxon>Bacillati</taxon>
        <taxon>Actinomycetota</taxon>
        <taxon>Actinomycetes</taxon>
        <taxon>Pseudonocardiales</taxon>
        <taxon>Pseudonocardiaceae</taxon>
        <taxon>Saccharopolyspora</taxon>
    </lineage>
</organism>
<dbReference type="EMBL" id="JBGEHV010000013">
    <property type="protein sequence ID" value="MEY8039702.1"/>
    <property type="molecule type" value="Genomic_DNA"/>
</dbReference>
<gene>
    <name evidence="2" type="ORF">AB8O55_09870</name>
</gene>
<evidence type="ECO:0000256" key="1">
    <source>
        <dbReference type="SAM" id="Phobius"/>
    </source>
</evidence>
<protein>
    <submittedName>
        <fullName evidence="2">Uncharacterized protein</fullName>
    </submittedName>
</protein>
<keyword evidence="1" id="KW-0812">Transmembrane</keyword>
<evidence type="ECO:0000313" key="3">
    <source>
        <dbReference type="Proteomes" id="UP001564626"/>
    </source>
</evidence>
<keyword evidence="1" id="KW-1133">Transmembrane helix</keyword>
<reference evidence="2 3" key="1">
    <citation type="submission" date="2024-08" db="EMBL/GenBank/DDBJ databases">
        <title>Genome mining of Saccharopolyspora cebuensis PGLac3 from Nigerian medicinal plant.</title>
        <authorList>
            <person name="Ezeobiora C.E."/>
            <person name="Igbokwe N.H."/>
            <person name="Amin D.H."/>
            <person name="Mendie U.E."/>
        </authorList>
    </citation>
    <scope>NUCLEOTIDE SEQUENCE [LARGE SCALE GENOMIC DNA]</scope>
    <source>
        <strain evidence="2 3">PGLac3</strain>
    </source>
</reference>
<keyword evidence="1" id="KW-0472">Membrane</keyword>
<evidence type="ECO:0000313" key="2">
    <source>
        <dbReference type="EMBL" id="MEY8039702.1"/>
    </source>
</evidence>
<feature type="transmembrane region" description="Helical" evidence="1">
    <location>
        <begin position="50"/>
        <end position="70"/>
    </location>
</feature>
<keyword evidence="3" id="KW-1185">Reference proteome</keyword>
<proteinExistence type="predicted"/>
<name>A0ABV4CHW3_9PSEU</name>
<feature type="transmembrane region" description="Helical" evidence="1">
    <location>
        <begin position="82"/>
        <end position="100"/>
    </location>
</feature>
<comment type="caution">
    <text evidence="2">The sequence shown here is derived from an EMBL/GenBank/DDBJ whole genome shotgun (WGS) entry which is preliminary data.</text>
</comment>
<dbReference type="Proteomes" id="UP001564626">
    <property type="component" value="Unassembled WGS sequence"/>
</dbReference>